<feature type="region of interest" description="Disordered" evidence="1">
    <location>
        <begin position="1"/>
        <end position="38"/>
    </location>
</feature>
<protein>
    <recommendedName>
        <fullName evidence="3">Endonuclease/exonuclease/phosphatase domain-containing protein</fullName>
    </recommendedName>
</protein>
<dbReference type="Pfam" id="PF03372">
    <property type="entry name" value="Exo_endo_phos"/>
    <property type="match status" value="1"/>
</dbReference>
<gene>
    <name evidence="4" type="ORF">PsB1_0422</name>
</gene>
<dbReference type="SUPFAM" id="SSF56219">
    <property type="entry name" value="DNase I-like"/>
    <property type="match status" value="1"/>
</dbReference>
<evidence type="ECO:0000313" key="5">
    <source>
        <dbReference type="Proteomes" id="UP001161064"/>
    </source>
</evidence>
<dbReference type="Proteomes" id="UP001161064">
    <property type="component" value="Unassembled WGS sequence"/>
</dbReference>
<evidence type="ECO:0000313" key="4">
    <source>
        <dbReference type="EMBL" id="GIU66268.1"/>
    </source>
</evidence>
<evidence type="ECO:0000256" key="2">
    <source>
        <dbReference type="SAM" id="Phobius"/>
    </source>
</evidence>
<reference evidence="4" key="1">
    <citation type="submission" date="2021-05" db="EMBL/GenBank/DDBJ databases">
        <authorList>
            <person name="Tanabe Y."/>
        </authorList>
    </citation>
    <scope>NUCLEOTIDE SEQUENCE</scope>
    <source>
        <strain evidence="4">BOTRYCO-1</strain>
    </source>
</reference>
<feature type="transmembrane region" description="Helical" evidence="2">
    <location>
        <begin position="265"/>
        <end position="283"/>
    </location>
</feature>
<reference evidence="4" key="2">
    <citation type="journal article" date="2023" name="ISME Commun">
        <title>Characterization of a bloom-associated alphaproteobacterial lineage, 'Candidatus Phycosocius': insights into freshwater algal-bacterial interactions.</title>
        <authorList>
            <person name="Tanabe Y."/>
            <person name="Yamaguchi H."/>
            <person name="Yoshida M."/>
            <person name="Kai A."/>
            <person name="Okazaki Y."/>
        </authorList>
    </citation>
    <scope>NUCLEOTIDE SEQUENCE</scope>
    <source>
        <strain evidence="4">BOTRYCO-1</strain>
    </source>
</reference>
<keyword evidence="2" id="KW-0812">Transmembrane</keyword>
<proteinExistence type="predicted"/>
<dbReference type="InterPro" id="IPR036691">
    <property type="entry name" value="Endo/exonu/phosph_ase_sf"/>
</dbReference>
<accession>A0ABQ4PTF6</accession>
<evidence type="ECO:0000256" key="1">
    <source>
        <dbReference type="SAM" id="MobiDB-lite"/>
    </source>
</evidence>
<feature type="transmembrane region" description="Helical" evidence="2">
    <location>
        <begin position="240"/>
        <end position="258"/>
    </location>
</feature>
<feature type="transmembrane region" description="Helical" evidence="2">
    <location>
        <begin position="205"/>
        <end position="228"/>
    </location>
</feature>
<comment type="caution">
    <text evidence="4">The sequence shown here is derived from an EMBL/GenBank/DDBJ whole genome shotgun (WGS) entry which is preliminary data.</text>
</comment>
<feature type="compositionally biased region" description="Basic and acidic residues" evidence="1">
    <location>
        <begin position="25"/>
        <end position="34"/>
    </location>
</feature>
<keyword evidence="2" id="KW-1133">Transmembrane helix</keyword>
<name>A0ABQ4PTF6_9PROT</name>
<dbReference type="RefSeq" id="WP_284358758.1">
    <property type="nucleotide sequence ID" value="NZ_BPFZ01000002.1"/>
</dbReference>
<dbReference type="InterPro" id="IPR005135">
    <property type="entry name" value="Endo/exonuclease/phosphatase"/>
</dbReference>
<keyword evidence="2" id="KW-0472">Membrane</keyword>
<dbReference type="EMBL" id="BPFZ01000002">
    <property type="protein sequence ID" value="GIU66268.1"/>
    <property type="molecule type" value="Genomic_DNA"/>
</dbReference>
<sequence length="504" mass="55180">MAKPILQHRVGEEHDTEFDPLLGRTVREKPDRVPKPRPTRLNLDQSVFDEVDITDILIPEGGAQRQNILGRKSRLRSRSGASSPDQTQASSWLDFIADLPTTESDIKLDTQKTLPASDEPLESPMNRKRPRLAFIPQFGAGIEMAKIQETLAGKPLGQWLKPIFKMGEVIESFKVGTPSEADRQARRQNLPIRSAVARRLALQKLAATILGFGLFHAALFASFFSFAAPLGYPYDMVSSYRWYWTLMALVSFCAWAFVRSRGMMILSGLVVGLNCVVMLPSIGQSPKGGRDAQAIVAWANVKGAQLGFEQLIAQSEKQKASLIMIGEPPKSILIPPPGWTLLEKPDFADTSSIAVLAKNPWKSVTTPGEPAMLHNNNIDLTVIGVRPQPPNGTQSDRVTREAQLNRAAIRAGDQAGPIAVIGDFNAVPWDGAMGRFRHYGNVVRIQCGGLFGTTLSQAYGLLGVTYDHVYVRDLKVTKCKLGSALSGGHHRAIFLSVAPKTTAR</sequence>
<feature type="region of interest" description="Disordered" evidence="1">
    <location>
        <begin position="104"/>
        <end position="125"/>
    </location>
</feature>
<feature type="domain" description="Endonuclease/exonuclease/phosphatase" evidence="3">
    <location>
        <begin position="345"/>
        <end position="478"/>
    </location>
</feature>
<evidence type="ECO:0000259" key="3">
    <source>
        <dbReference type="Pfam" id="PF03372"/>
    </source>
</evidence>
<keyword evidence="5" id="KW-1185">Reference proteome</keyword>
<feature type="region of interest" description="Disordered" evidence="1">
    <location>
        <begin position="70"/>
        <end position="89"/>
    </location>
</feature>
<organism evidence="4 5">
    <name type="scientific">Candidatus Phycosocius spiralis</name>
    <dbReference type="NCBI Taxonomy" id="2815099"/>
    <lineage>
        <taxon>Bacteria</taxon>
        <taxon>Pseudomonadati</taxon>
        <taxon>Pseudomonadota</taxon>
        <taxon>Alphaproteobacteria</taxon>
        <taxon>Caulobacterales</taxon>
        <taxon>Caulobacterales incertae sedis</taxon>
        <taxon>Candidatus Phycosocius</taxon>
    </lineage>
</organism>